<proteinExistence type="predicted"/>
<gene>
    <name evidence="1" type="ORF">NKW50_08120</name>
</gene>
<evidence type="ECO:0000313" key="2">
    <source>
        <dbReference type="Proteomes" id="UP001523528"/>
    </source>
</evidence>
<comment type="caution">
    <text evidence="1">The sequence shown here is derived from an EMBL/GenBank/DDBJ whole genome shotgun (WGS) entry which is preliminary data.</text>
</comment>
<name>A0ABT1F0Q1_9PROT</name>
<accession>A0ABT1F0Q1</accession>
<dbReference type="Proteomes" id="UP001523528">
    <property type="component" value="Unassembled WGS sequence"/>
</dbReference>
<dbReference type="EMBL" id="JAMYZZ010000011">
    <property type="protein sequence ID" value="MCP1258556.1"/>
    <property type="molecule type" value="Genomic_DNA"/>
</dbReference>
<sequence>METQVVMDADLKKVCEFMQRNIAADRLVSVAENVGAMAPILWGRFERKPVMPLLLREPDPT</sequence>
<reference evidence="1 2" key="1">
    <citation type="submission" date="2022-06" db="EMBL/GenBank/DDBJ databases">
        <title>Acetobacer genomes from food samples.</title>
        <authorList>
            <person name="Sombolestani A."/>
        </authorList>
    </citation>
    <scope>NUCLEOTIDE SEQUENCE [LARGE SCALE GENOMIC DNA]</scope>
    <source>
        <strain evidence="1 2">R-83285</strain>
    </source>
</reference>
<keyword evidence="2" id="KW-1185">Reference proteome</keyword>
<evidence type="ECO:0000313" key="1">
    <source>
        <dbReference type="EMBL" id="MCP1258556.1"/>
    </source>
</evidence>
<organism evidence="1 2">
    <name type="scientific">Acetobacter lambici</name>
    <dbReference type="NCBI Taxonomy" id="1332824"/>
    <lineage>
        <taxon>Bacteria</taxon>
        <taxon>Pseudomonadati</taxon>
        <taxon>Pseudomonadota</taxon>
        <taxon>Alphaproteobacteria</taxon>
        <taxon>Acetobacterales</taxon>
        <taxon>Acetobacteraceae</taxon>
        <taxon>Acetobacter</taxon>
    </lineage>
</organism>
<dbReference type="RefSeq" id="WP_253543952.1">
    <property type="nucleotide sequence ID" value="NZ_JAMYZY010000023.1"/>
</dbReference>
<protein>
    <submittedName>
        <fullName evidence="1">Uncharacterized protein</fullName>
    </submittedName>
</protein>